<reference evidence="1 2" key="1">
    <citation type="submission" date="2020-08" db="EMBL/GenBank/DDBJ databases">
        <title>Sequencing the genomes of 1000 actinobacteria strains.</title>
        <authorList>
            <person name="Klenk H.-P."/>
        </authorList>
    </citation>
    <scope>NUCLEOTIDE SEQUENCE [LARGE SCALE GENOMIC DNA]</scope>
    <source>
        <strain evidence="1 2">DSM 45784</strain>
    </source>
</reference>
<dbReference type="InterPro" id="IPR054202">
    <property type="entry name" value="DUF6907"/>
</dbReference>
<sequence>MSQRTTCPPWCNTAHSSVDVEHESIQHVLETPRGDVALQLLQQPGAPVRMLAATLRPGTSEHGDADLALDDAEALARAILAQVAAARA</sequence>
<dbReference type="EMBL" id="JACHND010000001">
    <property type="protein sequence ID" value="MBB4700067.1"/>
    <property type="molecule type" value="Genomic_DNA"/>
</dbReference>
<organism evidence="1 2">
    <name type="scientific">Sphaerisporangium siamense</name>
    <dbReference type="NCBI Taxonomy" id="795645"/>
    <lineage>
        <taxon>Bacteria</taxon>
        <taxon>Bacillati</taxon>
        <taxon>Actinomycetota</taxon>
        <taxon>Actinomycetes</taxon>
        <taxon>Streptosporangiales</taxon>
        <taxon>Streptosporangiaceae</taxon>
        <taxon>Sphaerisporangium</taxon>
    </lineage>
</organism>
<evidence type="ECO:0000313" key="1">
    <source>
        <dbReference type="EMBL" id="MBB4700067.1"/>
    </source>
</evidence>
<dbReference type="RefSeq" id="WP_184877945.1">
    <property type="nucleotide sequence ID" value="NZ_BOOV01000009.1"/>
</dbReference>
<dbReference type="Proteomes" id="UP000542210">
    <property type="component" value="Unassembled WGS sequence"/>
</dbReference>
<proteinExistence type="predicted"/>
<dbReference type="Pfam" id="PF21848">
    <property type="entry name" value="DUF6907"/>
    <property type="match status" value="1"/>
</dbReference>
<keyword evidence="2" id="KW-1185">Reference proteome</keyword>
<name>A0A7W7D4B8_9ACTN</name>
<protein>
    <submittedName>
        <fullName evidence="1">Uncharacterized protein</fullName>
    </submittedName>
</protein>
<dbReference type="AlphaFoldDB" id="A0A7W7D4B8"/>
<comment type="caution">
    <text evidence="1">The sequence shown here is derived from an EMBL/GenBank/DDBJ whole genome shotgun (WGS) entry which is preliminary data.</text>
</comment>
<accession>A0A7W7D4B8</accession>
<gene>
    <name evidence="1" type="ORF">BJ982_001611</name>
</gene>
<evidence type="ECO:0000313" key="2">
    <source>
        <dbReference type="Proteomes" id="UP000542210"/>
    </source>
</evidence>